<name>A0A1B6JLU5_9HEMI</name>
<gene>
    <name evidence="2" type="ORF">g.3091</name>
</gene>
<dbReference type="PANTHER" id="PTHR10174">
    <property type="entry name" value="ALPHA-TOCOPHEROL TRANSFER PROTEIN-RELATED"/>
    <property type="match status" value="1"/>
</dbReference>
<dbReference type="Pfam" id="PF00650">
    <property type="entry name" value="CRAL_TRIO"/>
    <property type="match status" value="1"/>
</dbReference>
<dbReference type="Gene3D" id="1.20.5.1200">
    <property type="entry name" value="Alpha-tocopherol transfer"/>
    <property type="match status" value="1"/>
</dbReference>
<protein>
    <recommendedName>
        <fullName evidence="1">CRAL-TRIO domain-containing protein</fullName>
    </recommendedName>
</protein>
<dbReference type="GO" id="GO:1902936">
    <property type="term" value="F:phosphatidylinositol bisphosphate binding"/>
    <property type="evidence" value="ECO:0007669"/>
    <property type="project" value="TreeGrafter"/>
</dbReference>
<reference evidence="2" key="1">
    <citation type="submission" date="2015-11" db="EMBL/GenBank/DDBJ databases">
        <title>De novo transcriptome assembly of four potential Pierce s Disease insect vectors from Arizona vineyards.</title>
        <authorList>
            <person name="Tassone E.E."/>
        </authorList>
    </citation>
    <scope>NUCLEOTIDE SEQUENCE</scope>
</reference>
<accession>A0A1B6JLU5</accession>
<dbReference type="CDD" id="cd00170">
    <property type="entry name" value="SEC14"/>
    <property type="match status" value="1"/>
</dbReference>
<dbReference type="SUPFAM" id="SSF52087">
    <property type="entry name" value="CRAL/TRIO domain"/>
    <property type="match status" value="1"/>
</dbReference>
<dbReference type="EMBL" id="GECU01007567">
    <property type="protein sequence ID" value="JAT00140.1"/>
    <property type="molecule type" value="Transcribed_RNA"/>
</dbReference>
<dbReference type="PROSITE" id="PS50191">
    <property type="entry name" value="CRAL_TRIO"/>
    <property type="match status" value="1"/>
</dbReference>
<evidence type="ECO:0000313" key="2">
    <source>
        <dbReference type="EMBL" id="JAT00140.1"/>
    </source>
</evidence>
<evidence type="ECO:0000259" key="1">
    <source>
        <dbReference type="PROSITE" id="PS50191"/>
    </source>
</evidence>
<dbReference type="InterPro" id="IPR001251">
    <property type="entry name" value="CRAL-TRIO_dom"/>
</dbReference>
<proteinExistence type="predicted"/>
<dbReference type="GO" id="GO:0016020">
    <property type="term" value="C:membrane"/>
    <property type="evidence" value="ECO:0007669"/>
    <property type="project" value="TreeGrafter"/>
</dbReference>
<dbReference type="PRINTS" id="PR00180">
    <property type="entry name" value="CRETINALDHBP"/>
</dbReference>
<sequence length="193" mass="22206">MSFNGEKGKKFMTKDLKALYRRILAITDARIQQDEICRGDYLVIDCKGFYSSHLTELPWTLILKFASLTQEGMPVRVKGIFAINAPGYVEAASNILKPVFRKKIQNRIQIFHGDHKNLYKYIPKRILPSDFGGDAPSVEESSREWQKTIESMYDFLIEDEKRITDESKRPTESRNDCGQIFGVNGTFNKLTID</sequence>
<feature type="domain" description="CRAL-TRIO" evidence="1">
    <location>
        <begin position="1"/>
        <end position="139"/>
    </location>
</feature>
<dbReference type="AlphaFoldDB" id="A0A1B6JLU5"/>
<organism evidence="2">
    <name type="scientific">Homalodisca liturata</name>
    <dbReference type="NCBI Taxonomy" id="320908"/>
    <lineage>
        <taxon>Eukaryota</taxon>
        <taxon>Metazoa</taxon>
        <taxon>Ecdysozoa</taxon>
        <taxon>Arthropoda</taxon>
        <taxon>Hexapoda</taxon>
        <taxon>Insecta</taxon>
        <taxon>Pterygota</taxon>
        <taxon>Neoptera</taxon>
        <taxon>Paraneoptera</taxon>
        <taxon>Hemiptera</taxon>
        <taxon>Auchenorrhyncha</taxon>
        <taxon>Membracoidea</taxon>
        <taxon>Cicadellidae</taxon>
        <taxon>Cicadellinae</taxon>
        <taxon>Proconiini</taxon>
        <taxon>Homalodisca</taxon>
    </lineage>
</organism>
<dbReference type="Gene3D" id="3.40.525.10">
    <property type="entry name" value="CRAL-TRIO lipid binding domain"/>
    <property type="match status" value="1"/>
</dbReference>
<dbReference type="PANTHER" id="PTHR10174:SF224">
    <property type="entry name" value="RETINOL-BINDING PROTEIN PINTA"/>
    <property type="match status" value="1"/>
</dbReference>
<dbReference type="InterPro" id="IPR036865">
    <property type="entry name" value="CRAL-TRIO_dom_sf"/>
</dbReference>